<dbReference type="RefSeq" id="WP_125372669.1">
    <property type="nucleotide sequence ID" value="NZ_RJPS01000002.1"/>
</dbReference>
<dbReference type="EMBL" id="RJPS01000002">
    <property type="protein sequence ID" value="RSJ91973.1"/>
    <property type="molecule type" value="Genomic_DNA"/>
</dbReference>
<comment type="caution">
    <text evidence="1">The sequence shown here is derived from an EMBL/GenBank/DDBJ whole genome shotgun (WGS) entry which is preliminary data.</text>
</comment>
<dbReference type="AlphaFoldDB" id="A0A3R9LL42"/>
<evidence type="ECO:0000313" key="2">
    <source>
        <dbReference type="Proteomes" id="UP000270868"/>
    </source>
</evidence>
<protein>
    <submittedName>
        <fullName evidence="1">Uncharacterized protein</fullName>
    </submittedName>
</protein>
<sequence length="124" mass="13880">MTKVKVTEYAEGNFRFGFGSKLYLARNEEAQVRAHISTPATQRWDNGQYTLTERIAEGFKPAHPVTFTAKVISQGKIHPQATIDFVLMPDGRVLVNASNVRQLPTPLQIVGEVTYIIDASQFDK</sequence>
<dbReference type="Proteomes" id="UP000270868">
    <property type="component" value="Unassembled WGS sequence"/>
</dbReference>
<reference evidence="1 2" key="1">
    <citation type="submission" date="2018-11" db="EMBL/GenBank/DDBJ databases">
        <title>Species Designations Belie Phenotypic and Genotypic Heterogeneity in Oral Streptococci.</title>
        <authorList>
            <person name="Velsko I."/>
        </authorList>
    </citation>
    <scope>NUCLEOTIDE SEQUENCE [LARGE SCALE GENOMIC DNA]</scope>
    <source>
        <strain evidence="1 2">A52</strain>
    </source>
</reference>
<name>A0A3R9LL42_STRCR</name>
<accession>A0A3R9LL42</accession>
<organism evidence="1 2">
    <name type="scientific">Streptococcus cristatus</name>
    <dbReference type="NCBI Taxonomy" id="45634"/>
    <lineage>
        <taxon>Bacteria</taxon>
        <taxon>Bacillati</taxon>
        <taxon>Bacillota</taxon>
        <taxon>Bacilli</taxon>
        <taxon>Lactobacillales</taxon>
        <taxon>Streptococcaceae</taxon>
        <taxon>Streptococcus</taxon>
    </lineage>
</organism>
<proteinExistence type="predicted"/>
<gene>
    <name evidence="1" type="ORF">D8792_01860</name>
</gene>
<evidence type="ECO:0000313" key="1">
    <source>
        <dbReference type="EMBL" id="RSJ91973.1"/>
    </source>
</evidence>